<keyword evidence="2" id="KW-0732">Signal</keyword>
<dbReference type="PANTHER" id="PTHR38045">
    <property type="entry name" value="CHROMOSOME 1, WHOLE GENOME SHOTGUN SEQUENCE"/>
    <property type="match status" value="1"/>
</dbReference>
<gene>
    <name evidence="5" type="ORF">TBK1r_31200</name>
</gene>
<dbReference type="Gene3D" id="1.50.10.100">
    <property type="entry name" value="Chondroitin AC/alginate lyase"/>
    <property type="match status" value="1"/>
</dbReference>
<dbReference type="Pfam" id="PF07940">
    <property type="entry name" value="Hepar_II_III_C"/>
    <property type="match status" value="1"/>
</dbReference>
<feature type="chain" id="PRO_5045304294" evidence="2">
    <location>
        <begin position="20"/>
        <end position="642"/>
    </location>
</feature>
<dbReference type="Proteomes" id="UP000318081">
    <property type="component" value="Chromosome"/>
</dbReference>
<evidence type="ECO:0000256" key="2">
    <source>
        <dbReference type="SAM" id="SignalP"/>
    </source>
</evidence>
<organism evidence="5 6">
    <name type="scientific">Stieleria magnilauensis</name>
    <dbReference type="NCBI Taxonomy" id="2527963"/>
    <lineage>
        <taxon>Bacteria</taxon>
        <taxon>Pseudomonadati</taxon>
        <taxon>Planctomycetota</taxon>
        <taxon>Planctomycetia</taxon>
        <taxon>Pirellulales</taxon>
        <taxon>Pirellulaceae</taxon>
        <taxon>Stieleria</taxon>
    </lineage>
</organism>
<evidence type="ECO:0000259" key="4">
    <source>
        <dbReference type="Pfam" id="PF16332"/>
    </source>
</evidence>
<dbReference type="InterPro" id="IPR008929">
    <property type="entry name" value="Chondroitin_lyas"/>
</dbReference>
<dbReference type="Gene3D" id="2.70.98.70">
    <property type="match status" value="1"/>
</dbReference>
<dbReference type="InterPro" id="IPR032518">
    <property type="entry name" value="HepII_N"/>
</dbReference>
<feature type="domain" description="Heparinase II N-terminal" evidence="4">
    <location>
        <begin position="35"/>
        <end position="275"/>
    </location>
</feature>
<dbReference type="InterPro" id="IPR012480">
    <property type="entry name" value="Hepar_II_III_C"/>
</dbReference>
<name>A0ABX5XT87_9BACT</name>
<dbReference type="Pfam" id="PF16332">
    <property type="entry name" value="DUF4962"/>
    <property type="match status" value="1"/>
</dbReference>
<evidence type="ECO:0000259" key="3">
    <source>
        <dbReference type="Pfam" id="PF07940"/>
    </source>
</evidence>
<accession>A0ABX5XT87</accession>
<keyword evidence="6" id="KW-1185">Reference proteome</keyword>
<comment type="subcellular location">
    <subcellularLocation>
        <location evidence="1">Cell envelope</location>
    </subcellularLocation>
</comment>
<dbReference type="PANTHER" id="PTHR38045:SF1">
    <property type="entry name" value="HEPARINASE II_III-LIKE PROTEIN"/>
    <property type="match status" value="1"/>
</dbReference>
<dbReference type="EMBL" id="CP036432">
    <property type="protein sequence ID" value="QDV84175.1"/>
    <property type="molecule type" value="Genomic_DNA"/>
</dbReference>
<reference evidence="5 6" key="1">
    <citation type="submission" date="2019-02" db="EMBL/GenBank/DDBJ databases">
        <title>Deep-cultivation of Planctomycetes and their phenomic and genomic characterization uncovers novel biology.</title>
        <authorList>
            <person name="Wiegand S."/>
            <person name="Jogler M."/>
            <person name="Boedeker C."/>
            <person name="Pinto D."/>
            <person name="Vollmers J."/>
            <person name="Rivas-Marin E."/>
            <person name="Kohn T."/>
            <person name="Peeters S.H."/>
            <person name="Heuer A."/>
            <person name="Rast P."/>
            <person name="Oberbeckmann S."/>
            <person name="Bunk B."/>
            <person name="Jeske O."/>
            <person name="Meyerdierks A."/>
            <person name="Storesund J.E."/>
            <person name="Kallscheuer N."/>
            <person name="Luecker S."/>
            <person name="Lage O.M."/>
            <person name="Pohl T."/>
            <person name="Merkel B.J."/>
            <person name="Hornburger P."/>
            <person name="Mueller R.-W."/>
            <person name="Bruemmer F."/>
            <person name="Labrenz M."/>
            <person name="Spormann A.M."/>
            <person name="Op den Camp H."/>
            <person name="Overmann J."/>
            <person name="Amann R."/>
            <person name="Jetten M.S.M."/>
            <person name="Mascher T."/>
            <person name="Medema M.H."/>
            <person name="Devos D.P."/>
            <person name="Kaster A.-K."/>
            <person name="Ovreas L."/>
            <person name="Rohde M."/>
            <person name="Galperin M.Y."/>
            <person name="Jogler C."/>
        </authorList>
    </citation>
    <scope>NUCLEOTIDE SEQUENCE [LARGE SCALE GENOMIC DNA]</scope>
    <source>
        <strain evidence="5 6">TBK1r</strain>
    </source>
</reference>
<proteinExistence type="predicted"/>
<sequence length="642" mass="70750">MHRILFPLLLALVATPGFAQDTSVPVSINDLRTRIAAVAKTHPRLIADAAQLDALRTSRGDSSSTRDVLANAVIRHADLLADVPPITRAQQGRRLLSQSRRCIERMLNLSMAYQLTGEVKYVERGKQEMLAIAEFSDWNPSHYLDVAEMTLGMAIGYDWMFDALDDASRQTIRQVIKDKGVSLPFTTKHNKWVRATNNWGQVCHCGMTAGALAILEDEPELAAQTVHHAIQNVPRSMKAFAPHGSYPEGPGYWAYGTNFNVMLLAMLDGVLGSDFDLSQMAGFDETGQYMPLITGPSGETFNYADGGSGRKPQAALYWFARRYQRPDWLLGEDARVRAEIAGFDPREAGSGGNRLLPLVLLWIGDEKRLDETEIRMPLHWQSESSTPVAVHRSSWTDPRSTFVGLKAGSPSAPHGQMDTGSFVLDADGVRWALDLGAEGYHGIESRGMNLWSAAQDSDRWKIFRQCNAGHNTLVIDGKLQVAKGHAEITDFSSEPDFPHSIADLSSVYRGQAEKVRRGVALLPSGEVVIQDELDGLATGSRVRWGMITPAQIESRSGQTLQLTQRDQRLKLTIVEPRGASWTVVNTEQPRHEWDSPNPGTQMVAYEVEAPASGELRLVVVATPGSCEIPVGERFTVGSLENW</sequence>
<evidence type="ECO:0000313" key="5">
    <source>
        <dbReference type="EMBL" id="QDV84175.1"/>
    </source>
</evidence>
<dbReference type="SUPFAM" id="SSF48230">
    <property type="entry name" value="Chondroitin AC/alginate lyase"/>
    <property type="match status" value="1"/>
</dbReference>
<dbReference type="RefSeq" id="WP_145212073.1">
    <property type="nucleotide sequence ID" value="NZ_CP036432.1"/>
</dbReference>
<feature type="signal peptide" evidence="2">
    <location>
        <begin position="1"/>
        <end position="19"/>
    </location>
</feature>
<evidence type="ECO:0000256" key="1">
    <source>
        <dbReference type="ARBA" id="ARBA00004196"/>
    </source>
</evidence>
<evidence type="ECO:0000313" key="6">
    <source>
        <dbReference type="Proteomes" id="UP000318081"/>
    </source>
</evidence>
<protein>
    <submittedName>
        <fullName evidence="5">Heparinase II/III-like protein</fullName>
    </submittedName>
</protein>
<feature type="domain" description="Heparinase II/III-like C-terminal" evidence="3">
    <location>
        <begin position="399"/>
        <end position="586"/>
    </location>
</feature>